<evidence type="ECO:0000313" key="6">
    <source>
        <dbReference type="EMBL" id="KAK9766546.1"/>
    </source>
</evidence>
<organism evidence="6 7">
    <name type="scientific">Basidiobolus ranarum</name>
    <dbReference type="NCBI Taxonomy" id="34480"/>
    <lineage>
        <taxon>Eukaryota</taxon>
        <taxon>Fungi</taxon>
        <taxon>Fungi incertae sedis</taxon>
        <taxon>Zoopagomycota</taxon>
        <taxon>Entomophthoromycotina</taxon>
        <taxon>Basidiobolomycetes</taxon>
        <taxon>Basidiobolales</taxon>
        <taxon>Basidiobolaceae</taxon>
        <taxon>Basidiobolus</taxon>
    </lineage>
</organism>
<protein>
    <submittedName>
        <fullName evidence="6">54S ribosomal protein L6 mitochondrial</fullName>
    </submittedName>
</protein>
<evidence type="ECO:0000259" key="5">
    <source>
        <dbReference type="Pfam" id="PF00347"/>
    </source>
</evidence>
<dbReference type="InterPro" id="IPR020040">
    <property type="entry name" value="Ribosomal_uL6_a/b-dom"/>
</dbReference>
<keyword evidence="7" id="KW-1185">Reference proteome</keyword>
<dbReference type="InterPro" id="IPR019906">
    <property type="entry name" value="Ribosomal_uL6_bac-type"/>
</dbReference>
<dbReference type="PANTHER" id="PTHR11655">
    <property type="entry name" value="60S/50S RIBOSOMAL PROTEIN L6/L9"/>
    <property type="match status" value="1"/>
</dbReference>
<keyword evidence="2 4" id="KW-0689">Ribosomal protein</keyword>
<name>A0ABR2WYI0_9FUNG</name>
<proteinExistence type="inferred from homology"/>
<reference evidence="6 7" key="1">
    <citation type="submission" date="2023-04" db="EMBL/GenBank/DDBJ databases">
        <title>Genome of Basidiobolus ranarum AG-B5.</title>
        <authorList>
            <person name="Stajich J.E."/>
            <person name="Carter-House D."/>
            <person name="Gryganskyi A."/>
        </authorList>
    </citation>
    <scope>NUCLEOTIDE SEQUENCE [LARGE SCALE GENOMIC DNA]</scope>
    <source>
        <strain evidence="6 7">AG-B5</strain>
    </source>
</reference>
<sequence length="232" mass="25922">MFSVIKTARGNVSAIKYATYLSTRTYVAPSSSLFSHIGKAPVKYSSDVQIEFLPMPFTDEPRYQKTKTLIVKGPLGEEKMPIDPFVNLKFKQDLTSDEGGQLLEVSIEDKNIKKQKQMWGTTRALINNSVIGVSEGFSVPLRLVGVGYRAALETNGKLGLKLGYSHPIEMEVPEGITVTIPNPTRIVLFGSNLQKVKQFAAKIREWRKPEPYNQKGIFVGDETIKKKEGKKK</sequence>
<dbReference type="SUPFAM" id="SSF56053">
    <property type="entry name" value="Ribosomal protein L6"/>
    <property type="match status" value="2"/>
</dbReference>
<evidence type="ECO:0000256" key="2">
    <source>
        <dbReference type="ARBA" id="ARBA00022980"/>
    </source>
</evidence>
<dbReference type="NCBIfam" id="TIGR03654">
    <property type="entry name" value="L6_bact"/>
    <property type="match status" value="1"/>
</dbReference>
<evidence type="ECO:0000313" key="7">
    <source>
        <dbReference type="Proteomes" id="UP001479436"/>
    </source>
</evidence>
<evidence type="ECO:0000256" key="1">
    <source>
        <dbReference type="ARBA" id="ARBA00009356"/>
    </source>
</evidence>
<accession>A0ABR2WYI0</accession>
<evidence type="ECO:0000256" key="4">
    <source>
        <dbReference type="RuleBase" id="RU003869"/>
    </source>
</evidence>
<dbReference type="InterPro" id="IPR000702">
    <property type="entry name" value="Ribosomal_uL6-like"/>
</dbReference>
<comment type="caution">
    <text evidence="6">The sequence shown here is derived from an EMBL/GenBank/DDBJ whole genome shotgun (WGS) entry which is preliminary data.</text>
</comment>
<comment type="similarity">
    <text evidence="1 4">Belongs to the universal ribosomal protein uL6 family.</text>
</comment>
<evidence type="ECO:0000256" key="3">
    <source>
        <dbReference type="ARBA" id="ARBA00023274"/>
    </source>
</evidence>
<dbReference type="PRINTS" id="PR00059">
    <property type="entry name" value="RIBOSOMALL6"/>
</dbReference>
<dbReference type="InterPro" id="IPR036789">
    <property type="entry name" value="Ribosomal_uL6-like_a/b-dom_sf"/>
</dbReference>
<feature type="domain" description="Large ribosomal subunit protein uL6 alpha-beta" evidence="5">
    <location>
        <begin position="144"/>
        <end position="217"/>
    </location>
</feature>
<gene>
    <name evidence="6" type="primary">MRPL6</name>
    <name evidence="6" type="ORF">K7432_004306</name>
</gene>
<dbReference type="Pfam" id="PF00347">
    <property type="entry name" value="Ribosomal_L6"/>
    <property type="match status" value="2"/>
</dbReference>
<dbReference type="EMBL" id="JASJQH010000146">
    <property type="protein sequence ID" value="KAK9766546.1"/>
    <property type="molecule type" value="Genomic_DNA"/>
</dbReference>
<feature type="domain" description="Large ribosomal subunit protein uL6 alpha-beta" evidence="5">
    <location>
        <begin position="67"/>
        <end position="136"/>
    </location>
</feature>
<dbReference type="Proteomes" id="UP001479436">
    <property type="component" value="Unassembled WGS sequence"/>
</dbReference>
<keyword evidence="3 4" id="KW-0687">Ribonucleoprotein</keyword>
<dbReference type="GO" id="GO:0005840">
    <property type="term" value="C:ribosome"/>
    <property type="evidence" value="ECO:0007669"/>
    <property type="project" value="UniProtKB-KW"/>
</dbReference>
<dbReference type="Gene3D" id="3.90.930.12">
    <property type="entry name" value="Ribosomal protein L6, alpha-beta domain"/>
    <property type="match status" value="2"/>
</dbReference>
<dbReference type="PANTHER" id="PTHR11655:SF14">
    <property type="entry name" value="LARGE RIBOSOMAL SUBUNIT PROTEIN UL6M"/>
    <property type="match status" value="1"/>
</dbReference>